<evidence type="ECO:0000313" key="2">
    <source>
        <dbReference type="EMBL" id="OGJ06431.1"/>
    </source>
</evidence>
<comment type="caution">
    <text evidence="2">The sequence shown here is derived from an EMBL/GenBank/DDBJ whole genome shotgun (WGS) entry which is preliminary data.</text>
</comment>
<dbReference type="GO" id="GO:0005975">
    <property type="term" value="P:carbohydrate metabolic process"/>
    <property type="evidence" value="ECO:0007669"/>
    <property type="project" value="InterPro"/>
</dbReference>
<name>A0A1F6YJ62_9BACT</name>
<protein>
    <recommendedName>
        <fullName evidence="1">Glycosyl hydrolase family 13 catalytic domain-containing protein</fullName>
    </recommendedName>
</protein>
<dbReference type="AlphaFoldDB" id="A0A1F6YJ62"/>
<dbReference type="SUPFAM" id="SSF51445">
    <property type="entry name" value="(Trans)glycosidases"/>
    <property type="match status" value="1"/>
</dbReference>
<feature type="domain" description="Glycosyl hydrolase family 13 catalytic" evidence="1">
    <location>
        <begin position="98"/>
        <end position="439"/>
    </location>
</feature>
<dbReference type="Gene3D" id="3.20.20.80">
    <property type="entry name" value="Glycosidases"/>
    <property type="match status" value="1"/>
</dbReference>
<dbReference type="InterPro" id="IPR006047">
    <property type="entry name" value="GH13_cat_dom"/>
</dbReference>
<dbReference type="InterPro" id="IPR017853">
    <property type="entry name" value="GH"/>
</dbReference>
<dbReference type="EMBL" id="MFVW01000017">
    <property type="protein sequence ID" value="OGJ06431.1"/>
    <property type="molecule type" value="Genomic_DNA"/>
</dbReference>
<organism evidence="2 3">
    <name type="scientific">Candidatus Nomurabacteria bacterium RIFOXYA1_FULL_35_17</name>
    <dbReference type="NCBI Taxonomy" id="1801798"/>
    <lineage>
        <taxon>Bacteria</taxon>
        <taxon>Candidatus Nomuraibacteriota</taxon>
    </lineage>
</organism>
<dbReference type="PANTHER" id="PTHR47786:SF2">
    <property type="entry name" value="GLYCOSYL HYDROLASE FAMILY 13 CATALYTIC DOMAIN-CONTAINING PROTEIN"/>
    <property type="match status" value="1"/>
</dbReference>
<dbReference type="Pfam" id="PF00128">
    <property type="entry name" value="Alpha-amylase"/>
    <property type="match status" value="1"/>
</dbReference>
<proteinExistence type="predicted"/>
<dbReference type="SMART" id="SM00642">
    <property type="entry name" value="Aamy"/>
    <property type="match status" value="1"/>
</dbReference>
<reference evidence="2 3" key="1">
    <citation type="journal article" date="2016" name="Nat. Commun.">
        <title>Thousands of microbial genomes shed light on interconnected biogeochemical processes in an aquifer system.</title>
        <authorList>
            <person name="Anantharaman K."/>
            <person name="Brown C.T."/>
            <person name="Hug L.A."/>
            <person name="Sharon I."/>
            <person name="Castelle C.J."/>
            <person name="Probst A.J."/>
            <person name="Thomas B.C."/>
            <person name="Singh A."/>
            <person name="Wilkins M.J."/>
            <person name="Karaoz U."/>
            <person name="Brodie E.L."/>
            <person name="Williams K.H."/>
            <person name="Hubbard S.S."/>
            <person name="Banfield J.F."/>
        </authorList>
    </citation>
    <scope>NUCLEOTIDE SEQUENCE [LARGE SCALE GENOMIC DNA]</scope>
</reference>
<accession>A0A1F6YJ62</accession>
<sequence>MRPEIKTKLSNNLSEGVSPAFKHELNKWLAPSEIKEHQESLYLINTRLWIKELRHKYGQSLTIDTIPEKEWSPLLKKYDTFWFMGIYVPSPASQDHAKKYVDQYRYALPNINSNIDIVASPFAIPDYIPNPEIVGNWFKWDKMLEKLHSHGKKVVIDFVPNHTGLDHSWAKTHPEYYIQGSESQYHSSPNFYYPVIDHKGNTHYLAHGKDPNYPEWSDTLQLNIANPIVQEEMGKIMLQLVDHADGIRCDMAMLVNPSTFLRTWGWALTDQQKDFLCHNPFWEKQLKLVKAKADSLGKRFDIAGEIYWDKEELGKIFDGMYDNYLYQQFLEVSSGKNPQKLREHIKYLVKRQNNGQPYRSWLYVENHDEERGLKKFGGLSKTFAVLAGIIPDSVFMVNQGQEKGSRIRPPMQIGRFPKERVDSSVSKFYKTLFDLKNSRLFQQGDWDMATIYTENPNIIALEVRSPDKKICSVVCVNSGNYKAQCSVPEITANKDASVISLTDPSNIKVDAIRQQGLFIELKPGEVQVVFFSVDGKEFKAPISKRRNLFSFN</sequence>
<dbReference type="Proteomes" id="UP000179274">
    <property type="component" value="Unassembled WGS sequence"/>
</dbReference>
<gene>
    <name evidence="2" type="ORF">A2192_02435</name>
</gene>
<evidence type="ECO:0000313" key="3">
    <source>
        <dbReference type="Proteomes" id="UP000179274"/>
    </source>
</evidence>
<dbReference type="PANTHER" id="PTHR47786">
    <property type="entry name" value="ALPHA-1,4-GLUCAN:MALTOSE-1-PHOSPHATE MALTOSYLTRANSFERASE"/>
    <property type="match status" value="1"/>
</dbReference>
<evidence type="ECO:0000259" key="1">
    <source>
        <dbReference type="SMART" id="SM00642"/>
    </source>
</evidence>